<sequence length="206" mass="23077">MIVANVPLRAILWDFDGVLNDNAPRGRFLWSDGFEDRFGQPIDGFVDTVFGSLESVLTGREDLLQRIGRWIDGSGVDATPQQVAQHWLDNDFHPNTRLIQTVARLARQGYTQAILTNADAYRADWVERQLPHFPGIDHLFASARLGHAKPDPKAFEKVLEALEMEAGEVLFIDDSSANVNAAGAMGFRTFRYSTLAHDALQWSLPR</sequence>
<dbReference type="GO" id="GO:0016787">
    <property type="term" value="F:hydrolase activity"/>
    <property type="evidence" value="ECO:0007669"/>
    <property type="project" value="UniProtKB-KW"/>
</dbReference>
<dbReference type="SFLD" id="SFLDG01129">
    <property type="entry name" value="C1.5:_HAD__Beta-PGM__Phosphata"/>
    <property type="match status" value="1"/>
</dbReference>
<accession>A0A0M6YIK1</accession>
<reference evidence="1 2" key="1">
    <citation type="submission" date="2015-07" db="EMBL/GenBank/DDBJ databases">
        <authorList>
            <person name="Noorani M."/>
        </authorList>
    </citation>
    <scope>NUCLEOTIDE SEQUENCE [LARGE SCALE GENOMIC DNA]</scope>
    <source>
        <strain evidence="1 2">CECT 7802</strain>
    </source>
</reference>
<dbReference type="EMBL" id="CXSU01000012">
    <property type="protein sequence ID" value="CTQ50181.1"/>
    <property type="molecule type" value="Genomic_DNA"/>
</dbReference>
<name>A0A0M6YIK1_9RHOB</name>
<dbReference type="RefSeq" id="WP_055085493.1">
    <property type="nucleotide sequence ID" value="NZ_CXSU01000012.1"/>
</dbReference>
<dbReference type="AlphaFoldDB" id="A0A0M6YIK1"/>
<gene>
    <name evidence="1" type="primary">yihX</name>
    <name evidence="1" type="ORF">JDO7802_02199</name>
</gene>
<evidence type="ECO:0000313" key="2">
    <source>
        <dbReference type="Proteomes" id="UP000049222"/>
    </source>
</evidence>
<dbReference type="SFLD" id="SFLDS00003">
    <property type="entry name" value="Haloacid_Dehalogenase"/>
    <property type="match status" value="1"/>
</dbReference>
<dbReference type="NCBIfam" id="TIGR01509">
    <property type="entry name" value="HAD-SF-IA-v3"/>
    <property type="match status" value="1"/>
</dbReference>
<dbReference type="STRING" id="420998.JDO7802_02199"/>
<dbReference type="SUPFAM" id="SSF56784">
    <property type="entry name" value="HAD-like"/>
    <property type="match status" value="1"/>
</dbReference>
<keyword evidence="2" id="KW-1185">Reference proteome</keyword>
<proteinExistence type="predicted"/>
<protein>
    <submittedName>
        <fullName evidence="1">Alpha-D-glucose-1-phosphate phosphatase YihX</fullName>
        <ecNumber evidence="1">3.1.3.-</ecNumber>
    </submittedName>
</protein>
<dbReference type="PANTHER" id="PTHR43611:SF3">
    <property type="entry name" value="FLAVIN MONONUCLEOTIDE HYDROLASE 1, CHLOROPLATIC"/>
    <property type="match status" value="1"/>
</dbReference>
<dbReference type="PANTHER" id="PTHR43611">
    <property type="entry name" value="ALPHA-D-GLUCOSE 1-PHOSPHATE PHOSPHATASE"/>
    <property type="match status" value="1"/>
</dbReference>
<dbReference type="Proteomes" id="UP000049222">
    <property type="component" value="Unassembled WGS sequence"/>
</dbReference>
<dbReference type="InterPro" id="IPR023214">
    <property type="entry name" value="HAD_sf"/>
</dbReference>
<dbReference type="PRINTS" id="PR00413">
    <property type="entry name" value="HADHALOGNASE"/>
</dbReference>
<dbReference type="Gene3D" id="3.40.50.1000">
    <property type="entry name" value="HAD superfamily/HAD-like"/>
    <property type="match status" value="1"/>
</dbReference>
<organism evidence="1 2">
    <name type="scientific">Jannaschia donghaensis</name>
    <dbReference type="NCBI Taxonomy" id="420998"/>
    <lineage>
        <taxon>Bacteria</taxon>
        <taxon>Pseudomonadati</taxon>
        <taxon>Pseudomonadota</taxon>
        <taxon>Alphaproteobacteria</taxon>
        <taxon>Rhodobacterales</taxon>
        <taxon>Roseobacteraceae</taxon>
        <taxon>Jannaschia</taxon>
    </lineage>
</organism>
<keyword evidence="1" id="KW-0378">Hydrolase</keyword>
<dbReference type="InterPro" id="IPR006439">
    <property type="entry name" value="HAD-SF_hydro_IA"/>
</dbReference>
<dbReference type="Pfam" id="PF00702">
    <property type="entry name" value="Hydrolase"/>
    <property type="match status" value="1"/>
</dbReference>
<dbReference type="InterPro" id="IPR036412">
    <property type="entry name" value="HAD-like_sf"/>
</dbReference>
<dbReference type="EC" id="3.1.3.-" evidence="1"/>
<evidence type="ECO:0000313" key="1">
    <source>
        <dbReference type="EMBL" id="CTQ50181.1"/>
    </source>
</evidence>